<evidence type="ECO:0000313" key="3">
    <source>
        <dbReference type="EMBL" id="CAF4022894.1"/>
    </source>
</evidence>
<evidence type="ECO:0000313" key="4">
    <source>
        <dbReference type="Proteomes" id="UP000663868"/>
    </source>
</evidence>
<reference evidence="3" key="1">
    <citation type="submission" date="2021-02" db="EMBL/GenBank/DDBJ databases">
        <authorList>
            <person name="Nowell W R."/>
        </authorList>
    </citation>
    <scope>NUCLEOTIDE SEQUENCE</scope>
</reference>
<gene>
    <name evidence="2" type="ORF">IZO911_LOCUS27830</name>
    <name evidence="3" type="ORF">KXQ929_LOCUS29790</name>
</gene>
<feature type="domain" description="Zinc-binding loop region of homing endonuclease" evidence="1">
    <location>
        <begin position="98"/>
        <end position="166"/>
    </location>
</feature>
<dbReference type="InterPro" id="IPR008704">
    <property type="entry name" value="Endonuclease_Zinc-binding_loop"/>
</dbReference>
<protein>
    <recommendedName>
        <fullName evidence="1">Zinc-binding loop region of homing endonuclease domain-containing protein</fullName>
    </recommendedName>
</protein>
<proteinExistence type="predicted"/>
<dbReference type="Pfam" id="PF05551">
    <property type="entry name" value="zf-His_Me_endon"/>
    <property type="match status" value="1"/>
</dbReference>
<sequence length="173" mass="19774">MPSISLKRLSSSKKEQDLPRTQAFLNYLLPHKANVPVDEIIERSQFRRLINHHHSPIRTYCGSIKIVKKYYILRWEFFYKMVAITLCQVLGRDQEIGETLPFLFVYDGAHQGSHLCNTMGCISGEHLGIEKEDVNVSPRNCFGIVLQIHRNTAGADTVTNIKPCVHGKNKEKP</sequence>
<dbReference type="Proteomes" id="UP000663860">
    <property type="component" value="Unassembled WGS sequence"/>
</dbReference>
<organism evidence="3 4">
    <name type="scientific">Adineta steineri</name>
    <dbReference type="NCBI Taxonomy" id="433720"/>
    <lineage>
        <taxon>Eukaryota</taxon>
        <taxon>Metazoa</taxon>
        <taxon>Spiralia</taxon>
        <taxon>Gnathifera</taxon>
        <taxon>Rotifera</taxon>
        <taxon>Eurotatoria</taxon>
        <taxon>Bdelloidea</taxon>
        <taxon>Adinetida</taxon>
        <taxon>Adinetidae</taxon>
        <taxon>Adineta</taxon>
    </lineage>
</organism>
<evidence type="ECO:0000259" key="1">
    <source>
        <dbReference type="Pfam" id="PF05551"/>
    </source>
</evidence>
<comment type="caution">
    <text evidence="3">The sequence shown here is derived from an EMBL/GenBank/DDBJ whole genome shotgun (WGS) entry which is preliminary data.</text>
</comment>
<evidence type="ECO:0000313" key="2">
    <source>
        <dbReference type="EMBL" id="CAF1187372.1"/>
    </source>
</evidence>
<name>A0A819Q179_9BILA</name>
<dbReference type="EMBL" id="CAJNOE010000385">
    <property type="protein sequence ID" value="CAF1187372.1"/>
    <property type="molecule type" value="Genomic_DNA"/>
</dbReference>
<dbReference type="AlphaFoldDB" id="A0A819Q179"/>
<dbReference type="Proteomes" id="UP000663868">
    <property type="component" value="Unassembled WGS sequence"/>
</dbReference>
<dbReference type="EMBL" id="CAJOBB010003138">
    <property type="protein sequence ID" value="CAF4022894.1"/>
    <property type="molecule type" value="Genomic_DNA"/>
</dbReference>
<accession>A0A819Q179</accession>